<keyword evidence="2" id="KW-0472">Membrane</keyword>
<dbReference type="RefSeq" id="XP_005187603.1">
    <property type="nucleotide sequence ID" value="XM_005187546.3"/>
</dbReference>
<dbReference type="eggNOG" id="ENOG502SAE0">
    <property type="taxonomic scope" value="Eukaryota"/>
</dbReference>
<dbReference type="AlphaFoldDB" id="A0A1I8N007"/>
<accession>A0A1I8N007</accession>
<evidence type="ECO:0000313" key="6">
    <source>
        <dbReference type="RefSeq" id="XP_005187603.1"/>
    </source>
</evidence>
<evidence type="ECO:0000313" key="5">
    <source>
        <dbReference type="Proteomes" id="UP001652621"/>
    </source>
</evidence>
<dbReference type="Pfam" id="PF25473">
    <property type="entry name" value="MXRA7_helical"/>
    <property type="match status" value="1"/>
</dbReference>
<feature type="transmembrane region" description="Helical" evidence="2">
    <location>
        <begin position="17"/>
        <end position="35"/>
    </location>
</feature>
<evidence type="ECO:0000313" key="4">
    <source>
        <dbReference type="EnsemblMetazoa" id="MDOA010124-PA"/>
    </source>
</evidence>
<keyword evidence="1" id="KW-0175">Coiled coil</keyword>
<dbReference type="Proteomes" id="UP001652621">
    <property type="component" value="Unplaced"/>
</dbReference>
<protein>
    <submittedName>
        <fullName evidence="6">Matrix-remodeling-associated protein 7</fullName>
    </submittedName>
</protein>
<name>A0A1I8N007_MUSDO</name>
<feature type="domain" description="Matrix-remodeling-associated protein 7 helical" evidence="3">
    <location>
        <begin position="129"/>
        <end position="190"/>
    </location>
</feature>
<dbReference type="InterPro" id="IPR057534">
    <property type="entry name" value="MXRA7_helical"/>
</dbReference>
<keyword evidence="2" id="KW-1133">Transmembrane helix</keyword>
<evidence type="ECO:0000256" key="2">
    <source>
        <dbReference type="SAM" id="Phobius"/>
    </source>
</evidence>
<dbReference type="OrthoDB" id="5983600at2759"/>
<organism evidence="4">
    <name type="scientific">Musca domestica</name>
    <name type="common">House fly</name>
    <dbReference type="NCBI Taxonomy" id="7370"/>
    <lineage>
        <taxon>Eukaryota</taxon>
        <taxon>Metazoa</taxon>
        <taxon>Ecdysozoa</taxon>
        <taxon>Arthropoda</taxon>
        <taxon>Hexapoda</taxon>
        <taxon>Insecta</taxon>
        <taxon>Pterygota</taxon>
        <taxon>Neoptera</taxon>
        <taxon>Endopterygota</taxon>
        <taxon>Diptera</taxon>
        <taxon>Brachycera</taxon>
        <taxon>Muscomorpha</taxon>
        <taxon>Muscoidea</taxon>
        <taxon>Muscidae</taxon>
        <taxon>Musca</taxon>
    </lineage>
</organism>
<feature type="coiled-coil region" evidence="1">
    <location>
        <begin position="145"/>
        <end position="186"/>
    </location>
</feature>
<keyword evidence="5" id="KW-1185">Reference proteome</keyword>
<dbReference type="GeneID" id="101901816"/>
<evidence type="ECO:0000259" key="3">
    <source>
        <dbReference type="Pfam" id="PF25473"/>
    </source>
</evidence>
<reference evidence="6" key="2">
    <citation type="submission" date="2025-04" db="UniProtKB">
        <authorList>
            <consortium name="RefSeq"/>
        </authorList>
    </citation>
    <scope>IDENTIFICATION</scope>
    <source>
        <strain evidence="6">Aabys</strain>
    </source>
</reference>
<sequence length="191" mass="22127">MYDYAASDSVLSGVSNIYLVSIATALLAVIIALYFSNLLKEDESEIVVRKSVYDEDDVENEYLHDNSTEIENHFVSNNEPYMETYSDEMSTDEYDDEELEYIKGNYGTSTETNSDYDDDDDIHTDGLVGKLKSRRAKELEAQLTRDQLEEERRIEREQLAAIFELLKKQEAELNMKEIDENELNAQLSLYR</sequence>
<dbReference type="PANTHER" id="PTHR21845:SF2">
    <property type="entry name" value="MATRIX-REMODELING-ASSOCIATED PROTEIN 7"/>
    <property type="match status" value="1"/>
</dbReference>
<dbReference type="EnsemblMetazoa" id="MDOA010124-RA">
    <property type="protein sequence ID" value="MDOA010124-PA"/>
    <property type="gene ID" value="MDOA010124"/>
</dbReference>
<keyword evidence="2" id="KW-0812">Transmembrane</keyword>
<dbReference type="InterPro" id="IPR026622">
    <property type="entry name" value="Mxra7"/>
</dbReference>
<dbReference type="VEuPathDB" id="VectorBase:MDOA010124"/>
<dbReference type="STRING" id="7370.A0A1I8N007"/>
<dbReference type="KEGG" id="mde:101901816"/>
<gene>
    <name evidence="4" type="primary">101901816</name>
    <name evidence="6" type="synonym">LOC101901816</name>
</gene>
<dbReference type="VEuPathDB" id="VectorBase:MDOMA2_005262"/>
<evidence type="ECO:0000256" key="1">
    <source>
        <dbReference type="SAM" id="Coils"/>
    </source>
</evidence>
<proteinExistence type="predicted"/>
<dbReference type="PANTHER" id="PTHR21845">
    <property type="entry name" value="TRANSMEMBRANE ANCHOR PROTEIN 1"/>
    <property type="match status" value="1"/>
</dbReference>
<reference evidence="4" key="1">
    <citation type="submission" date="2020-05" db="UniProtKB">
        <authorList>
            <consortium name="EnsemblMetazoa"/>
        </authorList>
    </citation>
    <scope>IDENTIFICATION</scope>
    <source>
        <strain evidence="4">Aabys</strain>
    </source>
</reference>